<keyword evidence="2" id="KW-1185">Reference proteome</keyword>
<name>A0A5A7Q9X5_STRAF</name>
<protein>
    <submittedName>
        <fullName evidence="1">DEAD/H associated domain protein</fullName>
    </submittedName>
</protein>
<dbReference type="AlphaFoldDB" id="A0A5A7Q9X5"/>
<reference evidence="2" key="1">
    <citation type="journal article" date="2019" name="Curr. Biol.">
        <title>Genome Sequence of Striga asiatica Provides Insight into the Evolution of Plant Parasitism.</title>
        <authorList>
            <person name="Yoshida S."/>
            <person name="Kim S."/>
            <person name="Wafula E.K."/>
            <person name="Tanskanen J."/>
            <person name="Kim Y.M."/>
            <person name="Honaas L."/>
            <person name="Yang Z."/>
            <person name="Spallek T."/>
            <person name="Conn C.E."/>
            <person name="Ichihashi Y."/>
            <person name="Cheong K."/>
            <person name="Cui S."/>
            <person name="Der J.P."/>
            <person name="Gundlach H."/>
            <person name="Jiao Y."/>
            <person name="Hori C."/>
            <person name="Ishida J.K."/>
            <person name="Kasahara H."/>
            <person name="Kiba T."/>
            <person name="Kim M.S."/>
            <person name="Koo N."/>
            <person name="Laohavisit A."/>
            <person name="Lee Y.H."/>
            <person name="Lumba S."/>
            <person name="McCourt P."/>
            <person name="Mortimer J.C."/>
            <person name="Mutuku J.M."/>
            <person name="Nomura T."/>
            <person name="Sasaki-Sekimoto Y."/>
            <person name="Seto Y."/>
            <person name="Wang Y."/>
            <person name="Wakatake T."/>
            <person name="Sakakibara H."/>
            <person name="Demura T."/>
            <person name="Yamaguchi S."/>
            <person name="Yoneyama K."/>
            <person name="Manabe R.I."/>
            <person name="Nelson D.C."/>
            <person name="Schulman A.H."/>
            <person name="Timko M.P."/>
            <person name="dePamphilis C.W."/>
            <person name="Choi D."/>
            <person name="Shirasu K."/>
        </authorList>
    </citation>
    <scope>NUCLEOTIDE SEQUENCE [LARGE SCALE GENOMIC DNA]</scope>
    <source>
        <strain evidence="2">cv. UVA1</strain>
    </source>
</reference>
<accession>A0A5A7Q9X5</accession>
<dbReference type="Proteomes" id="UP000325081">
    <property type="component" value="Unassembled WGS sequence"/>
</dbReference>
<comment type="caution">
    <text evidence="1">The sequence shown here is derived from an EMBL/GenBank/DDBJ whole genome shotgun (WGS) entry which is preliminary data.</text>
</comment>
<gene>
    <name evidence="1" type="ORF">STAS_18812</name>
</gene>
<sequence length="179" mass="19981">MAAVLWQLKTISTATRGHIMPATLPTDEATPYPVVLTDLKGDNHLRTFPVMHMRIPHKRAVAISSFWWKNSGKKNMKLNIYKSSNEIRRPNLSTSVAAKMSPGISRLEFVFKPAIPHLLCTSPVNPGISSTTPKYTNAFAKKTAQMRRVVLNKLDEKSVNKDRNPVFVTFSGSNGIFSE</sequence>
<evidence type="ECO:0000313" key="2">
    <source>
        <dbReference type="Proteomes" id="UP000325081"/>
    </source>
</evidence>
<dbReference type="EMBL" id="BKCP01006272">
    <property type="protein sequence ID" value="GER42049.1"/>
    <property type="molecule type" value="Genomic_DNA"/>
</dbReference>
<organism evidence="1 2">
    <name type="scientific">Striga asiatica</name>
    <name type="common">Asiatic witchweed</name>
    <name type="synonym">Buchnera asiatica</name>
    <dbReference type="NCBI Taxonomy" id="4170"/>
    <lineage>
        <taxon>Eukaryota</taxon>
        <taxon>Viridiplantae</taxon>
        <taxon>Streptophyta</taxon>
        <taxon>Embryophyta</taxon>
        <taxon>Tracheophyta</taxon>
        <taxon>Spermatophyta</taxon>
        <taxon>Magnoliopsida</taxon>
        <taxon>eudicotyledons</taxon>
        <taxon>Gunneridae</taxon>
        <taxon>Pentapetalae</taxon>
        <taxon>asterids</taxon>
        <taxon>lamiids</taxon>
        <taxon>Lamiales</taxon>
        <taxon>Orobanchaceae</taxon>
        <taxon>Buchnereae</taxon>
        <taxon>Striga</taxon>
    </lineage>
</organism>
<proteinExistence type="predicted"/>
<evidence type="ECO:0000313" key="1">
    <source>
        <dbReference type="EMBL" id="GER42049.1"/>
    </source>
</evidence>